<sequence length="145" mass="15779">MDGDSGEPADANVTAAAAEAWQQLDAFEQARVRAAALALQALDPPARAALRTRFASLDAMERNGWMLGPALGADYAALQPLLGFVGEGEREPLLAALRAMTPEQRRQLGDLSRRTPPAEREALRRELLATPPPQRGAWLEERGRR</sequence>
<organism evidence="2 3">
    <name type="scientific">Pseudoxanthomonas daejeonensis</name>
    <dbReference type="NCBI Taxonomy" id="266062"/>
    <lineage>
        <taxon>Bacteria</taxon>
        <taxon>Pseudomonadati</taxon>
        <taxon>Pseudomonadota</taxon>
        <taxon>Gammaproteobacteria</taxon>
        <taxon>Lysobacterales</taxon>
        <taxon>Lysobacteraceae</taxon>
        <taxon>Pseudoxanthomonas</taxon>
    </lineage>
</organism>
<feature type="compositionally biased region" description="Basic and acidic residues" evidence="1">
    <location>
        <begin position="104"/>
        <end position="127"/>
    </location>
</feature>
<name>A0ABQ6Z7Z8_9GAMM</name>
<evidence type="ECO:0008006" key="4">
    <source>
        <dbReference type="Google" id="ProtNLM"/>
    </source>
</evidence>
<evidence type="ECO:0000313" key="3">
    <source>
        <dbReference type="Proteomes" id="UP000788419"/>
    </source>
</evidence>
<keyword evidence="3" id="KW-1185">Reference proteome</keyword>
<accession>A0ABQ6Z7Z8</accession>
<comment type="caution">
    <text evidence="2">The sequence shown here is derived from an EMBL/GenBank/DDBJ whole genome shotgun (WGS) entry which is preliminary data.</text>
</comment>
<dbReference type="Proteomes" id="UP000788419">
    <property type="component" value="Unassembled WGS sequence"/>
</dbReference>
<dbReference type="EMBL" id="PDWN01000006">
    <property type="protein sequence ID" value="KAF1695168.1"/>
    <property type="molecule type" value="Genomic_DNA"/>
</dbReference>
<feature type="region of interest" description="Disordered" evidence="1">
    <location>
        <begin position="104"/>
        <end position="145"/>
    </location>
</feature>
<evidence type="ECO:0000256" key="1">
    <source>
        <dbReference type="SAM" id="MobiDB-lite"/>
    </source>
</evidence>
<protein>
    <recommendedName>
        <fullName evidence="4">DUF3106 domain-containing protein</fullName>
    </recommendedName>
</protein>
<proteinExistence type="predicted"/>
<reference evidence="2 3" key="1">
    <citation type="submission" date="2017-10" db="EMBL/GenBank/DDBJ databases">
        <title>Whole genome sequencing of members of genus Pseudoxanthomonas.</title>
        <authorList>
            <person name="Kumar S."/>
            <person name="Bansal K."/>
            <person name="Kaur A."/>
            <person name="Patil P."/>
            <person name="Sharma S."/>
            <person name="Patil P.B."/>
        </authorList>
    </citation>
    <scope>NUCLEOTIDE SEQUENCE [LARGE SCALE GENOMIC DNA]</scope>
    <source>
        <strain evidence="2 3">DSM 17801</strain>
    </source>
</reference>
<gene>
    <name evidence="2" type="ORF">CSC65_07760</name>
</gene>
<evidence type="ECO:0000313" key="2">
    <source>
        <dbReference type="EMBL" id="KAF1695168.1"/>
    </source>
</evidence>